<dbReference type="Proteomes" id="UP000002051">
    <property type="component" value="Chromosome 5"/>
</dbReference>
<reference evidence="1 3" key="2">
    <citation type="journal article" date="2014" name="BMC Genomics">
        <title>An improved genome release (version Mt4.0) for the model legume Medicago truncatula.</title>
        <authorList>
            <person name="Tang H."/>
            <person name="Krishnakumar V."/>
            <person name="Bidwell S."/>
            <person name="Rosen B."/>
            <person name="Chan A."/>
            <person name="Zhou S."/>
            <person name="Gentzbittel L."/>
            <person name="Childs K.L."/>
            <person name="Yandell M."/>
            <person name="Gundlach H."/>
            <person name="Mayer K.F."/>
            <person name="Schwartz D.C."/>
            <person name="Town C.D."/>
        </authorList>
    </citation>
    <scope>GENOME REANNOTATION</scope>
    <source>
        <strain evidence="2 3">cv. Jemalong A17</strain>
    </source>
</reference>
<name>G7K718_MEDTR</name>
<accession>G7K718</accession>
<proteinExistence type="predicted"/>
<dbReference type="HOGENOM" id="CLU_1828197_0_0_1"/>
<reference evidence="2" key="3">
    <citation type="submission" date="2015-04" db="UniProtKB">
        <authorList>
            <consortium name="EnsemblPlants"/>
        </authorList>
    </citation>
    <scope>IDENTIFICATION</scope>
    <source>
        <strain evidence="2">cv. Jemalong A17</strain>
    </source>
</reference>
<dbReference type="EnsemblPlants" id="AES98697">
    <property type="protein sequence ID" value="AES98697"/>
    <property type="gene ID" value="MTR_5g071690"/>
</dbReference>
<dbReference type="PaxDb" id="3880-AES98697"/>
<evidence type="ECO:0000313" key="1">
    <source>
        <dbReference type="EMBL" id="AES98697.1"/>
    </source>
</evidence>
<evidence type="ECO:0000313" key="2">
    <source>
        <dbReference type="EnsemblPlants" id="AES98697"/>
    </source>
</evidence>
<dbReference type="AlphaFoldDB" id="G7K718"/>
<evidence type="ECO:0000313" key="3">
    <source>
        <dbReference type="Proteomes" id="UP000002051"/>
    </source>
</evidence>
<gene>
    <name evidence="1" type="ordered locus">MTR_5g071690</name>
</gene>
<dbReference type="EMBL" id="CM001221">
    <property type="protein sequence ID" value="AES98697.1"/>
    <property type="molecule type" value="Genomic_DNA"/>
</dbReference>
<reference evidence="1 3" key="1">
    <citation type="journal article" date="2011" name="Nature">
        <title>The Medicago genome provides insight into the evolution of rhizobial symbioses.</title>
        <authorList>
            <person name="Young N.D."/>
            <person name="Debelle F."/>
            <person name="Oldroyd G.E."/>
            <person name="Geurts R."/>
            <person name="Cannon S.B."/>
            <person name="Udvardi M.K."/>
            <person name="Benedito V.A."/>
            <person name="Mayer K.F."/>
            <person name="Gouzy J."/>
            <person name="Schoof H."/>
            <person name="Van de Peer Y."/>
            <person name="Proost S."/>
            <person name="Cook D.R."/>
            <person name="Meyers B.C."/>
            <person name="Spannagl M."/>
            <person name="Cheung F."/>
            <person name="De Mita S."/>
            <person name="Krishnakumar V."/>
            <person name="Gundlach H."/>
            <person name="Zhou S."/>
            <person name="Mudge J."/>
            <person name="Bharti A.K."/>
            <person name="Murray J.D."/>
            <person name="Naoumkina M.A."/>
            <person name="Rosen B."/>
            <person name="Silverstein K.A."/>
            <person name="Tang H."/>
            <person name="Rombauts S."/>
            <person name="Zhao P.X."/>
            <person name="Zhou P."/>
            <person name="Barbe V."/>
            <person name="Bardou P."/>
            <person name="Bechner M."/>
            <person name="Bellec A."/>
            <person name="Berger A."/>
            <person name="Berges H."/>
            <person name="Bidwell S."/>
            <person name="Bisseling T."/>
            <person name="Choisne N."/>
            <person name="Couloux A."/>
            <person name="Denny R."/>
            <person name="Deshpande S."/>
            <person name="Dai X."/>
            <person name="Doyle J.J."/>
            <person name="Dudez A.M."/>
            <person name="Farmer A.D."/>
            <person name="Fouteau S."/>
            <person name="Franken C."/>
            <person name="Gibelin C."/>
            <person name="Gish J."/>
            <person name="Goldstein S."/>
            <person name="Gonzalez A.J."/>
            <person name="Green P.J."/>
            <person name="Hallab A."/>
            <person name="Hartog M."/>
            <person name="Hua A."/>
            <person name="Humphray S.J."/>
            <person name="Jeong D.H."/>
            <person name="Jing Y."/>
            <person name="Jocker A."/>
            <person name="Kenton S.M."/>
            <person name="Kim D.J."/>
            <person name="Klee K."/>
            <person name="Lai H."/>
            <person name="Lang C."/>
            <person name="Lin S."/>
            <person name="Macmil S.L."/>
            <person name="Magdelenat G."/>
            <person name="Matthews L."/>
            <person name="McCorrison J."/>
            <person name="Monaghan E.L."/>
            <person name="Mun J.H."/>
            <person name="Najar F.Z."/>
            <person name="Nicholson C."/>
            <person name="Noirot C."/>
            <person name="O'Bleness M."/>
            <person name="Paule C.R."/>
            <person name="Poulain J."/>
            <person name="Prion F."/>
            <person name="Qin B."/>
            <person name="Qu C."/>
            <person name="Retzel E.F."/>
            <person name="Riddle C."/>
            <person name="Sallet E."/>
            <person name="Samain S."/>
            <person name="Samson N."/>
            <person name="Sanders I."/>
            <person name="Saurat O."/>
            <person name="Scarpelli C."/>
            <person name="Schiex T."/>
            <person name="Segurens B."/>
            <person name="Severin A.J."/>
            <person name="Sherrier D.J."/>
            <person name="Shi R."/>
            <person name="Sims S."/>
            <person name="Singer S.R."/>
            <person name="Sinharoy S."/>
            <person name="Sterck L."/>
            <person name="Viollet A."/>
            <person name="Wang B.B."/>
            <person name="Wang K."/>
            <person name="Wang M."/>
            <person name="Wang X."/>
            <person name="Warfsmann J."/>
            <person name="Weissenbach J."/>
            <person name="White D.D."/>
            <person name="White J.D."/>
            <person name="Wiley G.B."/>
            <person name="Wincker P."/>
            <person name="Xing Y."/>
            <person name="Yang L."/>
            <person name="Yao Z."/>
            <person name="Ying F."/>
            <person name="Zhai J."/>
            <person name="Zhou L."/>
            <person name="Zuber A."/>
            <person name="Denarie J."/>
            <person name="Dixon R.A."/>
            <person name="May G.D."/>
            <person name="Schwartz D.C."/>
            <person name="Rogers J."/>
            <person name="Quetier F."/>
            <person name="Town C.D."/>
            <person name="Roe B.A."/>
        </authorList>
    </citation>
    <scope>NUCLEOTIDE SEQUENCE [LARGE SCALE GENOMIC DNA]</scope>
    <source>
        <strain evidence="1">A17</strain>
        <strain evidence="2 3">cv. Jemalong A17</strain>
    </source>
</reference>
<protein>
    <submittedName>
        <fullName evidence="1 2">Uncharacterized protein</fullName>
    </submittedName>
</protein>
<organism evidence="1 3">
    <name type="scientific">Medicago truncatula</name>
    <name type="common">Barrel medic</name>
    <name type="synonym">Medicago tribuloides</name>
    <dbReference type="NCBI Taxonomy" id="3880"/>
    <lineage>
        <taxon>Eukaryota</taxon>
        <taxon>Viridiplantae</taxon>
        <taxon>Streptophyta</taxon>
        <taxon>Embryophyta</taxon>
        <taxon>Tracheophyta</taxon>
        <taxon>Spermatophyta</taxon>
        <taxon>Magnoliopsida</taxon>
        <taxon>eudicotyledons</taxon>
        <taxon>Gunneridae</taxon>
        <taxon>Pentapetalae</taxon>
        <taxon>rosids</taxon>
        <taxon>fabids</taxon>
        <taxon>Fabales</taxon>
        <taxon>Fabaceae</taxon>
        <taxon>Papilionoideae</taxon>
        <taxon>50 kb inversion clade</taxon>
        <taxon>NPAAA clade</taxon>
        <taxon>Hologalegina</taxon>
        <taxon>IRL clade</taxon>
        <taxon>Trifolieae</taxon>
        <taxon>Medicago</taxon>
    </lineage>
</organism>
<sequence length="141" mass="15791">MCWNSDCFYSKKISSPFELFIFHLTLRHSNKILCRCRSLRCRSSLLSSPFTNALDSDITLAVVVCGIVSAICVEDATIYILNRCSCFWWFQGAVMQVGIYLPQSVVSHGQLYVAVSRVTSRDGLKKLLTDDNGIVSAPLQM</sequence>
<keyword evidence="3" id="KW-1185">Reference proteome</keyword>